<dbReference type="RefSeq" id="WP_024858809.1">
    <property type="nucleotide sequence ID" value="NZ_JEOB01000001.1"/>
</dbReference>
<comment type="caution">
    <text evidence="2">The sequence shown here is derived from an EMBL/GenBank/DDBJ whole genome shotgun (WGS) entry which is preliminary data.</text>
</comment>
<dbReference type="EMBL" id="JEOB01000001">
    <property type="protein sequence ID" value="EXM40742.1"/>
    <property type="molecule type" value="Genomic_DNA"/>
</dbReference>
<evidence type="ECO:0000313" key="3">
    <source>
        <dbReference type="Proteomes" id="UP000021369"/>
    </source>
</evidence>
<name>A0A011V5F6_RUMAL</name>
<accession>A0A011V5F6</accession>
<sequence length="96" mass="11366">MEPIKAFIQKWRDKLAYMEFSDLFPQNKKCDVRDIRSVIFFIGIYLVALIFCALFFVVLGSIPFIWWLFRFIGVVVGIYALVGMVHILLQYMKYNS</sequence>
<proteinExistence type="predicted"/>
<evidence type="ECO:0000313" key="2">
    <source>
        <dbReference type="EMBL" id="EXM40742.1"/>
    </source>
</evidence>
<reference evidence="2 3" key="1">
    <citation type="submission" date="2013-06" db="EMBL/GenBank/DDBJ databases">
        <title>Rumen cellulosomics: divergent fiber-degrading strategies revealed by comparative genome-wide analysis of six Ruminococcal strains.</title>
        <authorList>
            <person name="Dassa B."/>
            <person name="Borovok I."/>
            <person name="Lamed R."/>
            <person name="Flint H."/>
            <person name="Yeoman C.J."/>
            <person name="White B."/>
            <person name="Bayer E.A."/>
        </authorList>
    </citation>
    <scope>NUCLEOTIDE SEQUENCE [LARGE SCALE GENOMIC DNA]</scope>
    <source>
        <strain evidence="2 3">SY3</strain>
    </source>
</reference>
<dbReference type="AlphaFoldDB" id="A0A011V5F6"/>
<keyword evidence="1" id="KW-0812">Transmembrane</keyword>
<dbReference type="PATRIC" id="fig|1341156.4.peg.365"/>
<feature type="transmembrane region" description="Helical" evidence="1">
    <location>
        <begin position="38"/>
        <end position="58"/>
    </location>
</feature>
<evidence type="ECO:0000256" key="1">
    <source>
        <dbReference type="SAM" id="Phobius"/>
    </source>
</evidence>
<dbReference type="Proteomes" id="UP000021369">
    <property type="component" value="Unassembled WGS sequence"/>
</dbReference>
<keyword evidence="1" id="KW-0472">Membrane</keyword>
<gene>
    <name evidence="2" type="ORF">RASY3_03230</name>
</gene>
<keyword evidence="1" id="KW-1133">Transmembrane helix</keyword>
<dbReference type="OrthoDB" id="1822535at2"/>
<keyword evidence="3" id="KW-1185">Reference proteome</keyword>
<organism evidence="2 3">
    <name type="scientific">Ruminococcus albus SY3</name>
    <dbReference type="NCBI Taxonomy" id="1341156"/>
    <lineage>
        <taxon>Bacteria</taxon>
        <taxon>Bacillati</taxon>
        <taxon>Bacillota</taxon>
        <taxon>Clostridia</taxon>
        <taxon>Eubacteriales</taxon>
        <taxon>Oscillospiraceae</taxon>
        <taxon>Ruminococcus</taxon>
    </lineage>
</organism>
<protein>
    <submittedName>
        <fullName evidence="2">Uncharacterized protein</fullName>
    </submittedName>
</protein>
<feature type="transmembrane region" description="Helical" evidence="1">
    <location>
        <begin position="64"/>
        <end position="89"/>
    </location>
</feature>